<dbReference type="Proteomes" id="UP000800093">
    <property type="component" value="Unassembled WGS sequence"/>
</dbReference>
<keyword evidence="3" id="KW-1185">Reference proteome</keyword>
<accession>A0A9P4KJP5</accession>
<sequence length="245" mass="27748">MLTEEKGDLPAYEDLINPSRARVGPQSRITRTQSPSRGQQILDQLTLVRAQHIRSIIDNHIIPIVEQQALYGIAQTIIAMIPSDVNLPAEEEKSEFSFDTADQKKVEVIGFSSDEEPQIVRLEGHMNRTEFWRPQIIVQELERVLKESLNASPNLKPPSPREPPQHETRKLPKKGFFGRMAEAMNQEEKPSPSGNPEVGIRQPDTAGQVLCKARLEEICLRTVNEFGLYETMSKQCVIIRVDARC</sequence>
<dbReference type="OrthoDB" id="3914029at2759"/>
<proteinExistence type="predicted"/>
<evidence type="ECO:0000313" key="2">
    <source>
        <dbReference type="EMBL" id="KAF2268624.1"/>
    </source>
</evidence>
<evidence type="ECO:0000313" key="3">
    <source>
        <dbReference type="Proteomes" id="UP000800093"/>
    </source>
</evidence>
<evidence type="ECO:0000256" key="1">
    <source>
        <dbReference type="SAM" id="MobiDB-lite"/>
    </source>
</evidence>
<gene>
    <name evidence="2" type="ORF">CC78DRAFT_530058</name>
</gene>
<feature type="region of interest" description="Disordered" evidence="1">
    <location>
        <begin position="149"/>
        <end position="172"/>
    </location>
</feature>
<comment type="caution">
    <text evidence="2">The sequence shown here is derived from an EMBL/GenBank/DDBJ whole genome shotgun (WGS) entry which is preliminary data.</text>
</comment>
<reference evidence="3" key="1">
    <citation type="journal article" date="2020" name="Stud. Mycol.">
        <title>101 Dothideomycetes genomes: A test case for predicting lifestyles and emergence of pathogens.</title>
        <authorList>
            <person name="Haridas S."/>
            <person name="Albert R."/>
            <person name="Binder M."/>
            <person name="Bloem J."/>
            <person name="LaButti K."/>
            <person name="Salamov A."/>
            <person name="Andreopoulos B."/>
            <person name="Baker S."/>
            <person name="Barry K."/>
            <person name="Bills G."/>
            <person name="Bluhm B."/>
            <person name="Cannon C."/>
            <person name="Castanera R."/>
            <person name="Culley D."/>
            <person name="Daum C."/>
            <person name="Ezra D."/>
            <person name="Gonzalez J."/>
            <person name="Henrissat B."/>
            <person name="Kuo A."/>
            <person name="Liang C."/>
            <person name="Lipzen A."/>
            <person name="Lutzoni F."/>
            <person name="Magnuson J."/>
            <person name="Mondo S."/>
            <person name="Nolan M."/>
            <person name="Ohm R."/>
            <person name="Pangilinan J."/>
            <person name="Park H.-J."/>
            <person name="Ramirez L."/>
            <person name="Alfaro M."/>
            <person name="Sun H."/>
            <person name="Tritt A."/>
            <person name="Yoshinaga Y."/>
            <person name="Zwiers L.-H."/>
            <person name="Turgeon B."/>
            <person name="Goodwin S."/>
            <person name="Spatafora J."/>
            <person name="Crous P."/>
            <person name="Grigoriev I."/>
        </authorList>
    </citation>
    <scope>NUCLEOTIDE SEQUENCE [LARGE SCALE GENOMIC DNA]</scope>
    <source>
        <strain evidence="3">CBS 304.66</strain>
    </source>
</reference>
<name>A0A9P4KJP5_9PLEO</name>
<protein>
    <submittedName>
        <fullName evidence="2">Uncharacterized protein</fullName>
    </submittedName>
</protein>
<organism evidence="2 3">
    <name type="scientific">Lojkania enalia</name>
    <dbReference type="NCBI Taxonomy" id="147567"/>
    <lineage>
        <taxon>Eukaryota</taxon>
        <taxon>Fungi</taxon>
        <taxon>Dikarya</taxon>
        <taxon>Ascomycota</taxon>
        <taxon>Pezizomycotina</taxon>
        <taxon>Dothideomycetes</taxon>
        <taxon>Pleosporomycetidae</taxon>
        <taxon>Pleosporales</taxon>
        <taxon>Pleosporales incertae sedis</taxon>
        <taxon>Lojkania</taxon>
    </lineage>
</organism>
<dbReference type="AlphaFoldDB" id="A0A9P4KJP5"/>
<dbReference type="EMBL" id="ML986586">
    <property type="protein sequence ID" value="KAF2268624.1"/>
    <property type="molecule type" value="Genomic_DNA"/>
</dbReference>